<dbReference type="EMBL" id="DS028096">
    <property type="protein sequence ID" value="KMP06845.1"/>
    <property type="molecule type" value="Genomic_DNA"/>
</dbReference>
<evidence type="ECO:0000313" key="2">
    <source>
        <dbReference type="EMBL" id="KMP06845.1"/>
    </source>
</evidence>
<accession>A0A0J6YGU2</accession>
<evidence type="ECO:0000256" key="1">
    <source>
        <dbReference type="SAM" id="MobiDB-lite"/>
    </source>
</evidence>
<proteinExistence type="predicted"/>
<reference evidence="3" key="1">
    <citation type="journal article" date="2010" name="Genome Res.">
        <title>Population genomic sequencing of Coccidioides fungi reveals recent hybridization and transposon control.</title>
        <authorList>
            <person name="Neafsey D.E."/>
            <person name="Barker B.M."/>
            <person name="Sharpton T.J."/>
            <person name="Stajich J.E."/>
            <person name="Park D.J."/>
            <person name="Whiston E."/>
            <person name="Hung C.-Y."/>
            <person name="McMahan C."/>
            <person name="White J."/>
            <person name="Sykes S."/>
            <person name="Heiman D."/>
            <person name="Young S."/>
            <person name="Zeng Q."/>
            <person name="Abouelleil A."/>
            <person name="Aftuck L."/>
            <person name="Bessette D."/>
            <person name="Brown A."/>
            <person name="FitzGerald M."/>
            <person name="Lui A."/>
            <person name="Macdonald J.P."/>
            <person name="Priest M."/>
            <person name="Orbach M.J."/>
            <person name="Galgiani J.N."/>
            <person name="Kirkland T.N."/>
            <person name="Cole G.T."/>
            <person name="Birren B.W."/>
            <person name="Henn M.R."/>
            <person name="Taylor J.W."/>
            <person name="Rounsley S.D."/>
        </authorList>
    </citation>
    <scope>NUCLEOTIDE SEQUENCE [LARGE SCALE GENOMIC DNA]</scope>
    <source>
        <strain evidence="3">RMSCC 2394</strain>
    </source>
</reference>
<name>A0A0J6YGU2_COCIT</name>
<evidence type="ECO:0000313" key="3">
    <source>
        <dbReference type="Proteomes" id="UP000054565"/>
    </source>
</evidence>
<dbReference type="Proteomes" id="UP000054565">
    <property type="component" value="Unassembled WGS sequence"/>
</dbReference>
<feature type="region of interest" description="Disordered" evidence="1">
    <location>
        <begin position="77"/>
        <end position="110"/>
    </location>
</feature>
<sequence>MSTIVRRFISYVGKVKLSDFKDSNHMALVDKYCNEQESRDPRIKQAKIAGTELHKSHKDPTDPLKVISVQFLDQEGKRVGTGHLHEDGTSKFRYKQKPPSEDPSAGFEKA</sequence>
<organism evidence="2 3">
    <name type="scientific">Coccidioides immitis RMSCC 2394</name>
    <dbReference type="NCBI Taxonomy" id="404692"/>
    <lineage>
        <taxon>Eukaryota</taxon>
        <taxon>Fungi</taxon>
        <taxon>Dikarya</taxon>
        <taxon>Ascomycota</taxon>
        <taxon>Pezizomycotina</taxon>
        <taxon>Eurotiomycetes</taxon>
        <taxon>Eurotiomycetidae</taxon>
        <taxon>Onygenales</taxon>
        <taxon>Onygenaceae</taxon>
        <taxon>Coccidioides</taxon>
    </lineage>
</organism>
<gene>
    <name evidence="2" type="ORF">CIRG_06527</name>
</gene>
<feature type="compositionally biased region" description="Basic and acidic residues" evidence="1">
    <location>
        <begin position="77"/>
        <end position="90"/>
    </location>
</feature>
<protein>
    <submittedName>
        <fullName evidence="2">Uncharacterized protein</fullName>
    </submittedName>
</protein>
<dbReference type="AlphaFoldDB" id="A0A0J6YGU2"/>